<dbReference type="KEGG" id="cmah:C1I91_13855"/>
<dbReference type="EMBL" id="CP025746">
    <property type="protein sequence ID" value="QAA32633.1"/>
    <property type="molecule type" value="Genomic_DNA"/>
</dbReference>
<protein>
    <submittedName>
        <fullName evidence="2">Uncharacterized protein</fullName>
    </submittedName>
</protein>
<gene>
    <name evidence="2" type="ORF">C1I91_13855</name>
</gene>
<sequence>MSKNRINLLWSISLLAISVTTITISTSSIAAIKLPDMLKRCLGVIELISLFVLVYSSIKKNTQ</sequence>
<organism evidence="2 3">
    <name type="scientific">Clostridium manihotivorum</name>
    <dbReference type="NCBI Taxonomy" id="2320868"/>
    <lineage>
        <taxon>Bacteria</taxon>
        <taxon>Bacillati</taxon>
        <taxon>Bacillota</taxon>
        <taxon>Clostridia</taxon>
        <taxon>Eubacteriales</taxon>
        <taxon>Clostridiaceae</taxon>
        <taxon>Clostridium</taxon>
    </lineage>
</organism>
<evidence type="ECO:0000313" key="2">
    <source>
        <dbReference type="EMBL" id="QAA32633.1"/>
    </source>
</evidence>
<keyword evidence="3" id="KW-1185">Reference proteome</keyword>
<keyword evidence="1" id="KW-1133">Transmembrane helix</keyword>
<evidence type="ECO:0000313" key="3">
    <source>
        <dbReference type="Proteomes" id="UP000286268"/>
    </source>
</evidence>
<proteinExistence type="predicted"/>
<feature type="transmembrane region" description="Helical" evidence="1">
    <location>
        <begin position="37"/>
        <end position="58"/>
    </location>
</feature>
<keyword evidence="1" id="KW-0812">Transmembrane</keyword>
<keyword evidence="1" id="KW-0472">Membrane</keyword>
<reference evidence="2 3" key="1">
    <citation type="submission" date="2018-01" db="EMBL/GenBank/DDBJ databases">
        <title>Genome Sequencing and Assembly of Anaerobacter polyendosporus strain CT4.</title>
        <authorList>
            <person name="Tachaapaikoon C."/>
            <person name="Sutheeworapong S."/>
            <person name="Jenjaroenpun P."/>
            <person name="Wongsurawat T."/>
            <person name="Nookeaw I."/>
            <person name="Cheawchanlertfa P."/>
            <person name="Kosugi A."/>
            <person name="Cheevadhanarak S."/>
            <person name="Ratanakhanokchai K."/>
        </authorList>
    </citation>
    <scope>NUCLEOTIDE SEQUENCE [LARGE SCALE GENOMIC DNA]</scope>
    <source>
        <strain evidence="2 3">CT4</strain>
    </source>
</reference>
<dbReference type="Proteomes" id="UP000286268">
    <property type="component" value="Chromosome"/>
</dbReference>
<evidence type="ECO:0000256" key="1">
    <source>
        <dbReference type="SAM" id="Phobius"/>
    </source>
</evidence>
<dbReference type="AlphaFoldDB" id="A0A3R5QYL7"/>
<dbReference type="RefSeq" id="WP_128213419.1">
    <property type="nucleotide sequence ID" value="NZ_CP025746.1"/>
</dbReference>
<name>A0A3R5QYL7_9CLOT</name>
<accession>A0A3R5QYL7</accession>